<dbReference type="EMBL" id="JAKJXO020000010">
    <property type="protein sequence ID" value="KAL1599742.1"/>
    <property type="molecule type" value="Genomic_DNA"/>
</dbReference>
<evidence type="ECO:0000256" key="1">
    <source>
        <dbReference type="SAM" id="MobiDB-lite"/>
    </source>
</evidence>
<keyword evidence="3" id="KW-1185">Reference proteome</keyword>
<gene>
    <name evidence="2" type="ORF">SLS60_007546</name>
</gene>
<proteinExistence type="predicted"/>
<sequence length="254" mass="27665">MSSREREDSSWIPMSRGGKHFSSKRFGDVSNASPLRARIGANGEGSGSSRTTAEEVLQGEIRTVVANPLQQRISTMLIEDVVKKELRDSVAEQVQRQIDAAAIEESVKAGVGGAMEDLSRTLRGLMTIEDSQGNPQPLPFMLDNLKQELKALHAATLSPPPCLGSNEDGSRCNFPADRPANWVTGPVNRCAMHAHLEYDHDDPKALGELTFWHHNGEGVHRDIEKFVKACLADADPNAGSEALHATMEEEASED</sequence>
<dbReference type="Proteomes" id="UP001521785">
    <property type="component" value="Unassembled WGS sequence"/>
</dbReference>
<comment type="caution">
    <text evidence="2">The sequence shown here is derived from an EMBL/GenBank/DDBJ whole genome shotgun (WGS) entry which is preliminary data.</text>
</comment>
<feature type="region of interest" description="Disordered" evidence="1">
    <location>
        <begin position="1"/>
        <end position="28"/>
    </location>
</feature>
<accession>A0ABR3R6Z8</accession>
<evidence type="ECO:0000313" key="3">
    <source>
        <dbReference type="Proteomes" id="UP001521785"/>
    </source>
</evidence>
<name>A0ABR3R6Z8_9PLEO</name>
<protein>
    <submittedName>
        <fullName evidence="2">Uncharacterized protein</fullName>
    </submittedName>
</protein>
<evidence type="ECO:0000313" key="2">
    <source>
        <dbReference type="EMBL" id="KAL1599742.1"/>
    </source>
</evidence>
<organism evidence="2 3">
    <name type="scientific">Paraconiothyrium brasiliense</name>
    <dbReference type="NCBI Taxonomy" id="300254"/>
    <lineage>
        <taxon>Eukaryota</taxon>
        <taxon>Fungi</taxon>
        <taxon>Dikarya</taxon>
        <taxon>Ascomycota</taxon>
        <taxon>Pezizomycotina</taxon>
        <taxon>Dothideomycetes</taxon>
        <taxon>Pleosporomycetidae</taxon>
        <taxon>Pleosporales</taxon>
        <taxon>Massarineae</taxon>
        <taxon>Didymosphaeriaceae</taxon>
        <taxon>Paraconiothyrium</taxon>
    </lineage>
</organism>
<reference evidence="2 3" key="1">
    <citation type="submission" date="2024-02" db="EMBL/GenBank/DDBJ databases">
        <title>De novo assembly and annotation of 12 fungi associated with fruit tree decline syndrome in Ontario, Canada.</title>
        <authorList>
            <person name="Sulman M."/>
            <person name="Ellouze W."/>
            <person name="Ilyukhin E."/>
        </authorList>
    </citation>
    <scope>NUCLEOTIDE SEQUENCE [LARGE SCALE GENOMIC DNA]</scope>
    <source>
        <strain evidence="2 3">M42-189</strain>
    </source>
</reference>